<dbReference type="PANTHER" id="PTHR12561">
    <property type="entry name" value="LIPOATE-PROTEIN LIGASE"/>
    <property type="match status" value="1"/>
</dbReference>
<name>A0A857DF85_9FIRM</name>
<dbReference type="Gene3D" id="3.30.390.50">
    <property type="entry name" value="CO dehydrogenase flavoprotein, C-terminal domain"/>
    <property type="match status" value="1"/>
</dbReference>
<comment type="pathway">
    <text evidence="1">Protein modification; protein lipoylation via exogenous pathway; protein N(6)-(lipoyl)lysine from lipoate: step 2/2.</text>
</comment>
<dbReference type="AlphaFoldDB" id="A0A857DF85"/>
<evidence type="ECO:0000256" key="3">
    <source>
        <dbReference type="ARBA" id="ARBA00012367"/>
    </source>
</evidence>
<dbReference type="CDD" id="cd16443">
    <property type="entry name" value="LplA"/>
    <property type="match status" value="1"/>
</dbReference>
<dbReference type="GO" id="GO:0009249">
    <property type="term" value="P:protein lipoylation"/>
    <property type="evidence" value="ECO:0007669"/>
    <property type="project" value="InterPro"/>
</dbReference>
<dbReference type="InterPro" id="IPR045864">
    <property type="entry name" value="aa-tRNA-synth_II/BPL/LPL"/>
</dbReference>
<dbReference type="GO" id="GO:0016979">
    <property type="term" value="F:lipoate-protein ligase activity"/>
    <property type="evidence" value="ECO:0007669"/>
    <property type="project" value="UniProtKB-EC"/>
</dbReference>
<dbReference type="PROSITE" id="PS51733">
    <property type="entry name" value="BPL_LPL_CATALYTIC"/>
    <property type="match status" value="1"/>
</dbReference>
<evidence type="ECO:0000259" key="8">
    <source>
        <dbReference type="PROSITE" id="PS51733"/>
    </source>
</evidence>
<evidence type="ECO:0000256" key="7">
    <source>
        <dbReference type="ARBA" id="ARBA00048037"/>
    </source>
</evidence>
<evidence type="ECO:0000256" key="4">
    <source>
        <dbReference type="ARBA" id="ARBA00022598"/>
    </source>
</evidence>
<keyword evidence="6" id="KW-0067">ATP-binding</keyword>
<dbReference type="InterPro" id="IPR019491">
    <property type="entry name" value="Lipoate_protein_ligase_C"/>
</dbReference>
<dbReference type="EMBL" id="CP046996">
    <property type="protein sequence ID" value="QGZ99218.1"/>
    <property type="molecule type" value="Genomic_DNA"/>
</dbReference>
<dbReference type="Proteomes" id="UP000430508">
    <property type="component" value="Chromosome"/>
</dbReference>
<protein>
    <recommendedName>
        <fullName evidence="3">lipoate--protein ligase</fullName>
        <ecNumber evidence="3">6.3.1.20</ecNumber>
    </recommendedName>
</protein>
<dbReference type="UniPathway" id="UPA00537">
    <property type="reaction ID" value="UER00594"/>
</dbReference>
<dbReference type="InterPro" id="IPR004562">
    <property type="entry name" value="LipoylTrfase_LipoateP_Ligase"/>
</dbReference>
<reference evidence="9 10" key="1">
    <citation type="submission" date="2019-12" db="EMBL/GenBank/DDBJ databases">
        <title>Sequence classification of anaerobic respiratory reductive dehalogenases: First we see many, then we see few.</title>
        <authorList>
            <person name="Molenda O."/>
            <person name="Puentes Jacome L.A."/>
            <person name="Cao X."/>
            <person name="Nesbo C.L."/>
            <person name="Tang S."/>
            <person name="Morson N."/>
            <person name="Patron J."/>
            <person name="Lomheim L."/>
            <person name="Wishart D.S."/>
            <person name="Edwards E.A."/>
        </authorList>
    </citation>
    <scope>NUCLEOTIDE SEQUENCE [LARGE SCALE GENOMIC DNA]</scope>
    <source>
        <strain evidence="9 10">12DCA</strain>
    </source>
</reference>
<gene>
    <name evidence="9" type="ORF">GQ588_00310</name>
</gene>
<dbReference type="Gene3D" id="3.30.930.10">
    <property type="entry name" value="Bira Bifunctional Protein, Domain 2"/>
    <property type="match status" value="1"/>
</dbReference>
<dbReference type="GO" id="GO:0017118">
    <property type="term" value="F:lipoyltransferase activity"/>
    <property type="evidence" value="ECO:0007669"/>
    <property type="project" value="TreeGrafter"/>
</dbReference>
<dbReference type="GO" id="GO:0005737">
    <property type="term" value="C:cytoplasm"/>
    <property type="evidence" value="ECO:0007669"/>
    <property type="project" value="TreeGrafter"/>
</dbReference>
<sequence length="332" mass="37300">MSEAKQTILVYSDSVDPWQNLAAEEYLMANLPAEAVLLFLWQNENTVVIGRNQNAWKECAWQQLELDGGKLARRLSGGGAVYHDLGNLNFSFLASKEQYDVEKQLGVILEALKMNQIDASFAGRNDLLVGGKKISGQAFCSGAQADLHHGTLLVQADLDKMFTYLHPARQKMVSKGIDSVRARVGNLTDFNDRISVSMLWRSLEESFARRYGKSQRVASMREITDGKLDQLYAKHTSWEWRIGRSPVFDVSFREYFEWGEIEIGLGVRKGRIDNCIVFSDAMDEAWVRGLARAFTGLCLDLGELLAAVDQLAPGGEPQVLADLTVWMQTWRI</sequence>
<dbReference type="NCBIfam" id="TIGR00545">
    <property type="entry name" value="lipoyltrans"/>
    <property type="match status" value="1"/>
</dbReference>
<evidence type="ECO:0000313" key="10">
    <source>
        <dbReference type="Proteomes" id="UP000430508"/>
    </source>
</evidence>
<dbReference type="InterPro" id="IPR004143">
    <property type="entry name" value="BPL_LPL_catalytic"/>
</dbReference>
<keyword evidence="5" id="KW-0547">Nucleotide-binding</keyword>
<dbReference type="Pfam" id="PF10437">
    <property type="entry name" value="Lip_prot_lig_C"/>
    <property type="match status" value="1"/>
</dbReference>
<organism evidence="9 10">
    <name type="scientific">Dehalobacter restrictus</name>
    <dbReference type="NCBI Taxonomy" id="55583"/>
    <lineage>
        <taxon>Bacteria</taxon>
        <taxon>Bacillati</taxon>
        <taxon>Bacillota</taxon>
        <taxon>Clostridia</taxon>
        <taxon>Eubacteriales</taxon>
        <taxon>Desulfitobacteriaceae</taxon>
        <taxon>Dehalobacter</taxon>
    </lineage>
</organism>
<evidence type="ECO:0000256" key="6">
    <source>
        <dbReference type="ARBA" id="ARBA00022840"/>
    </source>
</evidence>
<feature type="domain" description="BPL/LPL catalytic" evidence="8">
    <location>
        <begin position="32"/>
        <end position="215"/>
    </location>
</feature>
<evidence type="ECO:0000256" key="2">
    <source>
        <dbReference type="ARBA" id="ARBA00005124"/>
    </source>
</evidence>
<dbReference type="SUPFAM" id="SSF82649">
    <property type="entry name" value="SufE/NifU"/>
    <property type="match status" value="1"/>
</dbReference>
<comment type="pathway">
    <text evidence="2">Protein modification; protein lipoylation via exogenous pathway; protein N(6)-(lipoyl)lysine from lipoate: step 1/2.</text>
</comment>
<dbReference type="SUPFAM" id="SSF55681">
    <property type="entry name" value="Class II aaRS and biotin synthetases"/>
    <property type="match status" value="1"/>
</dbReference>
<keyword evidence="4 9" id="KW-0436">Ligase</keyword>
<dbReference type="PANTHER" id="PTHR12561:SF3">
    <property type="entry name" value="LIPOYLTRANSFERASE 1, MITOCHONDRIAL"/>
    <property type="match status" value="1"/>
</dbReference>
<evidence type="ECO:0000256" key="1">
    <source>
        <dbReference type="ARBA" id="ARBA00005085"/>
    </source>
</evidence>
<dbReference type="EC" id="6.3.1.20" evidence="3"/>
<comment type="catalytic activity">
    <reaction evidence="7">
        <text>L-lysyl-[lipoyl-carrier protein] + (R)-lipoate + ATP = N(6)-[(R)-lipoyl]-L-lysyl-[lipoyl-carrier protein] + AMP + diphosphate + H(+)</text>
        <dbReference type="Rhea" id="RHEA:49288"/>
        <dbReference type="Rhea" id="RHEA-COMP:10500"/>
        <dbReference type="Rhea" id="RHEA-COMP:10502"/>
        <dbReference type="ChEBI" id="CHEBI:15378"/>
        <dbReference type="ChEBI" id="CHEBI:29969"/>
        <dbReference type="ChEBI" id="CHEBI:30616"/>
        <dbReference type="ChEBI" id="CHEBI:33019"/>
        <dbReference type="ChEBI" id="CHEBI:83088"/>
        <dbReference type="ChEBI" id="CHEBI:83099"/>
        <dbReference type="ChEBI" id="CHEBI:456215"/>
        <dbReference type="EC" id="6.3.1.20"/>
    </reaction>
</comment>
<dbReference type="GO" id="GO:0005524">
    <property type="term" value="F:ATP binding"/>
    <property type="evidence" value="ECO:0007669"/>
    <property type="project" value="UniProtKB-KW"/>
</dbReference>
<accession>A0A857DF85</accession>
<proteinExistence type="predicted"/>
<dbReference type="Pfam" id="PF21948">
    <property type="entry name" value="LplA-B_cat"/>
    <property type="match status" value="1"/>
</dbReference>
<dbReference type="RefSeq" id="WP_158208047.1">
    <property type="nucleotide sequence ID" value="NZ_CP046996.1"/>
</dbReference>
<evidence type="ECO:0000313" key="9">
    <source>
        <dbReference type="EMBL" id="QGZ99218.1"/>
    </source>
</evidence>
<evidence type="ECO:0000256" key="5">
    <source>
        <dbReference type="ARBA" id="ARBA00022741"/>
    </source>
</evidence>